<evidence type="ECO:0000313" key="2">
    <source>
        <dbReference type="EMBL" id="QWQ36686.1"/>
    </source>
</evidence>
<feature type="transmembrane region" description="Helical" evidence="1">
    <location>
        <begin position="180"/>
        <end position="199"/>
    </location>
</feature>
<feature type="transmembrane region" description="Helical" evidence="1">
    <location>
        <begin position="85"/>
        <end position="106"/>
    </location>
</feature>
<reference evidence="2" key="1">
    <citation type="submission" date="2021-06" db="EMBL/GenBank/DDBJ databases">
        <title>Novel species in genus Arthrobacter.</title>
        <authorList>
            <person name="Zhang G."/>
        </authorList>
    </citation>
    <scope>NUCLEOTIDE SEQUENCE</scope>
    <source>
        <strain evidence="2">Zg-ZUI122</strain>
    </source>
</reference>
<organism evidence="2 3">
    <name type="scientific">Arthrobacter sunyaminii</name>
    <dbReference type="NCBI Taxonomy" id="2816859"/>
    <lineage>
        <taxon>Bacteria</taxon>
        <taxon>Bacillati</taxon>
        <taxon>Actinomycetota</taxon>
        <taxon>Actinomycetes</taxon>
        <taxon>Micrococcales</taxon>
        <taxon>Micrococcaceae</taxon>
        <taxon>Arthrobacter</taxon>
    </lineage>
</organism>
<feature type="transmembrane region" description="Helical" evidence="1">
    <location>
        <begin position="349"/>
        <end position="372"/>
    </location>
</feature>
<feature type="transmembrane region" description="Helical" evidence="1">
    <location>
        <begin position="225"/>
        <end position="242"/>
    </location>
</feature>
<gene>
    <name evidence="2" type="ORF">KG104_02420</name>
</gene>
<dbReference type="GO" id="GO:0022857">
    <property type="term" value="F:transmembrane transporter activity"/>
    <property type="evidence" value="ECO:0007669"/>
    <property type="project" value="InterPro"/>
</dbReference>
<feature type="transmembrane region" description="Helical" evidence="1">
    <location>
        <begin position="262"/>
        <end position="284"/>
    </location>
</feature>
<dbReference type="Gene3D" id="1.20.1250.20">
    <property type="entry name" value="MFS general substrate transporter like domains"/>
    <property type="match status" value="1"/>
</dbReference>
<dbReference type="InterPro" id="IPR052524">
    <property type="entry name" value="MFS_Cyanate_Porter"/>
</dbReference>
<dbReference type="KEGG" id="asun:KG104_02420"/>
<dbReference type="RefSeq" id="WP_207348496.1">
    <property type="nucleotide sequence ID" value="NZ_CP076456.1"/>
</dbReference>
<dbReference type="Pfam" id="PF07690">
    <property type="entry name" value="MFS_1"/>
    <property type="match status" value="1"/>
</dbReference>
<sequence length="414" mass="42447">MSEFGGRSATQRKGTVPLPLWLAAVAVILVAVNLRPGATSVGPVLAEIQAGLGMGSVQAGILTALPGLTFAVVGALAVTVSRRAGVAWTITLGLGLVSAGLLLRSIALSPVLFMTLTVLAFAGMAMGNILVPAFIKSHGGSRTALLNSVYGTTLAAGATLPLLVAAPLTASDSGGWQLSLRIWGLAALTAFVPWILVSVRNRRTAVHMEDASAPRDRLRITSSRTAVALCVYFGVQSMHAYVQFGWVAQIYRDAGLEQAQAGLMAAILASLGIAGGLIMPALVARAPGLHFYIAGLAAAVAAGYLGLLLAPATVPWMWALLLGVGGFAFPTALALITARSRDPRVTAELSGFCQPVGYLLAAAGPFAIGALHEATGSWTVPLLILIASAAVMAVAGIIAAAPRFVDDQLRRHPA</sequence>
<feature type="transmembrane region" description="Helical" evidence="1">
    <location>
        <begin position="147"/>
        <end position="168"/>
    </location>
</feature>
<feature type="transmembrane region" description="Helical" evidence="1">
    <location>
        <begin position="316"/>
        <end position="337"/>
    </location>
</feature>
<feature type="transmembrane region" description="Helical" evidence="1">
    <location>
        <begin position="112"/>
        <end position="135"/>
    </location>
</feature>
<feature type="transmembrane region" description="Helical" evidence="1">
    <location>
        <begin position="58"/>
        <end position="78"/>
    </location>
</feature>
<keyword evidence="1" id="KW-0472">Membrane</keyword>
<dbReference type="InterPro" id="IPR011701">
    <property type="entry name" value="MFS"/>
</dbReference>
<dbReference type="PANTHER" id="PTHR23523">
    <property type="match status" value="1"/>
</dbReference>
<dbReference type="SUPFAM" id="SSF103473">
    <property type="entry name" value="MFS general substrate transporter"/>
    <property type="match status" value="1"/>
</dbReference>
<dbReference type="Proteomes" id="UP000680588">
    <property type="component" value="Chromosome"/>
</dbReference>
<name>A0A975S6G9_9MICC</name>
<dbReference type="EMBL" id="CP076456">
    <property type="protein sequence ID" value="QWQ36686.1"/>
    <property type="molecule type" value="Genomic_DNA"/>
</dbReference>
<evidence type="ECO:0000313" key="3">
    <source>
        <dbReference type="Proteomes" id="UP000680588"/>
    </source>
</evidence>
<dbReference type="PANTHER" id="PTHR23523:SF2">
    <property type="entry name" value="2-NITROIMIDAZOLE TRANSPORTER"/>
    <property type="match status" value="1"/>
</dbReference>
<keyword evidence="3" id="KW-1185">Reference proteome</keyword>
<feature type="transmembrane region" description="Helical" evidence="1">
    <location>
        <begin position="378"/>
        <end position="401"/>
    </location>
</feature>
<evidence type="ECO:0000256" key="1">
    <source>
        <dbReference type="SAM" id="Phobius"/>
    </source>
</evidence>
<keyword evidence="1" id="KW-0812">Transmembrane</keyword>
<protein>
    <submittedName>
        <fullName evidence="2">MFS transporter</fullName>
    </submittedName>
</protein>
<dbReference type="InterPro" id="IPR036259">
    <property type="entry name" value="MFS_trans_sf"/>
</dbReference>
<feature type="transmembrane region" description="Helical" evidence="1">
    <location>
        <begin position="20"/>
        <end position="38"/>
    </location>
</feature>
<feature type="transmembrane region" description="Helical" evidence="1">
    <location>
        <begin position="291"/>
        <end position="310"/>
    </location>
</feature>
<accession>A0A975S6G9</accession>
<dbReference type="AlphaFoldDB" id="A0A975S6G9"/>
<keyword evidence="1" id="KW-1133">Transmembrane helix</keyword>
<proteinExistence type="predicted"/>